<evidence type="ECO:0000313" key="3">
    <source>
        <dbReference type="Proteomes" id="UP000003653"/>
    </source>
</evidence>
<reference evidence="2 3" key="1">
    <citation type="submission" date="2010-04" db="EMBL/GenBank/DDBJ databases">
        <authorList>
            <person name="Muzny D."/>
            <person name="Qin X."/>
            <person name="Deng J."/>
            <person name="Jiang H."/>
            <person name="Liu Y."/>
            <person name="Qu J."/>
            <person name="Song X.-Z."/>
            <person name="Zhang L."/>
            <person name="Thornton R."/>
            <person name="Coyle M."/>
            <person name="Francisco L."/>
            <person name="Jackson L."/>
            <person name="Javaid M."/>
            <person name="Korchina V."/>
            <person name="Kovar C."/>
            <person name="Mata R."/>
            <person name="Mathew T."/>
            <person name="Ngo R."/>
            <person name="Nguyen L."/>
            <person name="Nguyen N."/>
            <person name="Okwuonu G."/>
            <person name="Ongeri F."/>
            <person name="Pham C."/>
            <person name="Simmons D."/>
            <person name="Wilczek-Boney K."/>
            <person name="Hale W."/>
            <person name="Jakkamsetti A."/>
            <person name="Pham P."/>
            <person name="Ruth R."/>
            <person name="San Lucas F."/>
            <person name="Warren J."/>
            <person name="Zhang J."/>
            <person name="Zhao Z."/>
            <person name="Zhou C."/>
            <person name="Zhu D."/>
            <person name="Lee S."/>
            <person name="Bess C."/>
            <person name="Blankenburg K."/>
            <person name="Forbes L."/>
            <person name="Fu Q."/>
            <person name="Gubbala S."/>
            <person name="Hirani K."/>
            <person name="Jayaseelan J.C."/>
            <person name="Lara F."/>
            <person name="Munidasa M."/>
            <person name="Palculict T."/>
            <person name="Patil S."/>
            <person name="Pu L.-L."/>
            <person name="Saada N."/>
            <person name="Tang L."/>
            <person name="Weissenberger G."/>
            <person name="Zhu Y."/>
            <person name="Hemphill L."/>
            <person name="Shang Y."/>
            <person name="Youmans B."/>
            <person name="Ayvaz T."/>
            <person name="Ross M."/>
            <person name="Santibanez J."/>
            <person name="Aqrawi P."/>
            <person name="Gross S."/>
            <person name="Joshi V."/>
            <person name="Fowler G."/>
            <person name="Nazareth L."/>
            <person name="Reid J."/>
            <person name="Worley K."/>
            <person name="Petrosino J."/>
            <person name="Highlander S."/>
            <person name="Gibbs R."/>
        </authorList>
    </citation>
    <scope>NUCLEOTIDE SEQUENCE [LARGE SCALE GENOMIC DNA]</scope>
    <source>
        <strain evidence="2 3">ATCC BAA-614</strain>
    </source>
</reference>
<dbReference type="HOGENOM" id="CLU_3009463_0_0_11"/>
<evidence type="ECO:0000313" key="2">
    <source>
        <dbReference type="EMBL" id="EFG79645.1"/>
    </source>
</evidence>
<dbReference type="EMBL" id="ADNV01000064">
    <property type="protein sequence ID" value="EFG79645.1"/>
    <property type="molecule type" value="Genomic_DNA"/>
</dbReference>
<name>D5P2Q2_9MYCO</name>
<gene>
    <name evidence="2" type="ORF">HMPREF0591_0446</name>
</gene>
<dbReference type="AlphaFoldDB" id="D5P2Q2"/>
<comment type="caution">
    <text evidence="2">The sequence shown here is derived from an EMBL/GenBank/DDBJ whole genome shotgun (WGS) entry which is preliminary data.</text>
</comment>
<evidence type="ECO:0000256" key="1">
    <source>
        <dbReference type="SAM" id="MobiDB-lite"/>
    </source>
</evidence>
<protein>
    <submittedName>
        <fullName evidence="2">Uncharacterized protein</fullName>
    </submittedName>
</protein>
<proteinExistence type="predicted"/>
<dbReference type="Proteomes" id="UP000003653">
    <property type="component" value="Unassembled WGS sequence"/>
</dbReference>
<keyword evidence="3" id="KW-1185">Reference proteome</keyword>
<organism evidence="2 3">
    <name type="scientific">Mycobacterium parascrofulaceum ATCC BAA-614</name>
    <dbReference type="NCBI Taxonomy" id="525368"/>
    <lineage>
        <taxon>Bacteria</taxon>
        <taxon>Bacillati</taxon>
        <taxon>Actinomycetota</taxon>
        <taxon>Actinomycetes</taxon>
        <taxon>Mycobacteriales</taxon>
        <taxon>Mycobacteriaceae</taxon>
        <taxon>Mycobacterium</taxon>
        <taxon>Mycobacterium simiae complex</taxon>
    </lineage>
</organism>
<accession>D5P2Q2</accession>
<feature type="region of interest" description="Disordered" evidence="1">
    <location>
        <begin position="1"/>
        <end position="34"/>
    </location>
</feature>
<feature type="compositionally biased region" description="Basic and acidic residues" evidence="1">
    <location>
        <begin position="1"/>
        <end position="10"/>
    </location>
</feature>
<sequence>MSGRDRRQAAYDDESFDDDGFSRSARRSASSGSRRIASAPIALMFFKGSGAVDQSI</sequence>